<name>A0A814ZVV7_9BILA</name>
<evidence type="ECO:0000313" key="1">
    <source>
        <dbReference type="EMBL" id="CAF1249074.1"/>
    </source>
</evidence>
<gene>
    <name evidence="1" type="ORF">CJN711_LOCUS14394</name>
    <name evidence="2" type="ORF">SMN809_LOCUS75063</name>
</gene>
<dbReference type="Gene3D" id="3.30.559.10">
    <property type="entry name" value="Chloramphenicol acetyltransferase-like domain"/>
    <property type="match status" value="1"/>
</dbReference>
<accession>A0A814ZVV7</accession>
<dbReference type="EMBL" id="CAJNOV010006484">
    <property type="protein sequence ID" value="CAF1249074.1"/>
    <property type="molecule type" value="Genomic_DNA"/>
</dbReference>
<evidence type="ECO:0000313" key="2">
    <source>
        <dbReference type="EMBL" id="CAF5199459.1"/>
    </source>
</evidence>
<comment type="caution">
    <text evidence="1">The sequence shown here is derived from an EMBL/GenBank/DDBJ whole genome shotgun (WGS) entry which is preliminary data.</text>
</comment>
<organism evidence="1 3">
    <name type="scientific">Rotaria magnacalcarata</name>
    <dbReference type="NCBI Taxonomy" id="392030"/>
    <lineage>
        <taxon>Eukaryota</taxon>
        <taxon>Metazoa</taxon>
        <taxon>Spiralia</taxon>
        <taxon>Gnathifera</taxon>
        <taxon>Rotifera</taxon>
        <taxon>Eurotatoria</taxon>
        <taxon>Bdelloidea</taxon>
        <taxon>Philodinida</taxon>
        <taxon>Philodinidae</taxon>
        <taxon>Rotaria</taxon>
    </lineage>
</organism>
<dbReference type="AlphaFoldDB" id="A0A814ZVV7"/>
<protein>
    <submittedName>
        <fullName evidence="1">Uncharacterized protein</fullName>
    </submittedName>
</protein>
<dbReference type="Proteomes" id="UP000663855">
    <property type="component" value="Unassembled WGS sequence"/>
</dbReference>
<reference evidence="1" key="1">
    <citation type="submission" date="2021-02" db="EMBL/GenBank/DDBJ databases">
        <authorList>
            <person name="Nowell W R."/>
        </authorList>
    </citation>
    <scope>NUCLEOTIDE SEQUENCE</scope>
</reference>
<sequence>MWSWFYRGSHDVNPNQRILGSVENAIMKLSQQHQGYMKVVEVLHLQGPYISVETLTAAVERLQRRHPILRSRLRMHIVTPDSYLLDEDDILRLKIREMPRNCDEYLNF</sequence>
<dbReference type="InterPro" id="IPR023213">
    <property type="entry name" value="CAT-like_dom_sf"/>
</dbReference>
<dbReference type="EMBL" id="CAJOBI010331609">
    <property type="protein sequence ID" value="CAF5199459.1"/>
    <property type="molecule type" value="Genomic_DNA"/>
</dbReference>
<proteinExistence type="predicted"/>
<dbReference type="Proteomes" id="UP000676336">
    <property type="component" value="Unassembled WGS sequence"/>
</dbReference>
<evidence type="ECO:0000313" key="3">
    <source>
        <dbReference type="Proteomes" id="UP000663855"/>
    </source>
</evidence>